<accession>A0A1V8T9X7</accession>
<evidence type="ECO:0000259" key="5">
    <source>
        <dbReference type="Pfam" id="PF21000"/>
    </source>
</evidence>
<dbReference type="GO" id="GO:0000724">
    <property type="term" value="P:double-strand break repair via homologous recombination"/>
    <property type="evidence" value="ECO:0007669"/>
    <property type="project" value="TreeGrafter"/>
</dbReference>
<dbReference type="Pfam" id="PF21000">
    <property type="entry name" value="RMI1_N_N"/>
    <property type="match status" value="1"/>
</dbReference>
<dbReference type="GO" id="GO:0000712">
    <property type="term" value="P:resolution of meiotic recombination intermediates"/>
    <property type="evidence" value="ECO:0007669"/>
    <property type="project" value="TreeGrafter"/>
</dbReference>
<feature type="domain" description="RecQ mediated genome instability protein 1 OB-fold" evidence="4">
    <location>
        <begin position="81"/>
        <end position="225"/>
    </location>
</feature>
<dbReference type="PANTHER" id="PTHR14790:SF15">
    <property type="entry name" value="RECQ-MEDIATED GENOME INSTABILITY PROTEIN 1"/>
    <property type="match status" value="1"/>
</dbReference>
<comment type="similarity">
    <text evidence="1">Belongs to the RMI1 family.</text>
</comment>
<dbReference type="InParanoid" id="A0A1V8T9X7"/>
<feature type="region of interest" description="Disordered" evidence="3">
    <location>
        <begin position="269"/>
        <end position="296"/>
    </location>
</feature>
<evidence type="ECO:0000256" key="3">
    <source>
        <dbReference type="SAM" id="MobiDB-lite"/>
    </source>
</evidence>
<dbReference type="AlphaFoldDB" id="A0A1V8T9X7"/>
<proteinExistence type="inferred from homology"/>
<dbReference type="Pfam" id="PF08585">
    <property type="entry name" value="RMI1_N_C"/>
    <property type="match status" value="1"/>
</dbReference>
<dbReference type="OrthoDB" id="341511at2759"/>
<evidence type="ECO:0000259" key="4">
    <source>
        <dbReference type="Pfam" id="PF08585"/>
    </source>
</evidence>
<protein>
    <recommendedName>
        <fullName evidence="2">RecQ-mediated genome instability protein 1</fullName>
    </recommendedName>
</protein>
<reference evidence="7" key="1">
    <citation type="submission" date="2017-03" db="EMBL/GenBank/DDBJ databases">
        <title>Genomes of endolithic fungi from Antarctica.</title>
        <authorList>
            <person name="Coleine C."/>
            <person name="Masonjones S."/>
            <person name="Stajich J.E."/>
        </authorList>
    </citation>
    <scope>NUCLEOTIDE SEQUENCE [LARGE SCALE GENOMIC DNA]</scope>
    <source>
        <strain evidence="7">CCFEE 5527</strain>
    </source>
</reference>
<sequence>MTTQRPAAATAVNNTSMDTIRTSIADHLASKNVPPTQAWLSSFLPSIRTSTPLQALQKTALFRILATDITTSLATSPATTLPANITNAAVIELRLPGPIVVQVFDIEDIGHSRWSQFEAVEAQERGETRRGHEVIRVIPEEGNVPASVNASAGPHKLLLQDGKGTKVYGFEMRDVGGVNVGMGIGAKLVLRGVTVARGVVMLEPGSVEVLGGKAEAWDKKWREERKEVLKQQAGVGQGGPALSLALFGQKNRSEKAILEAACQEAGAMTQQRIPRSTHEAASSAWSSGSYDPAVQW</sequence>
<dbReference type="InterPro" id="IPR049363">
    <property type="entry name" value="RMI1_N"/>
</dbReference>
<dbReference type="STRING" id="1507870.A0A1V8T9X7"/>
<evidence type="ECO:0000313" key="7">
    <source>
        <dbReference type="Proteomes" id="UP000192596"/>
    </source>
</evidence>
<keyword evidence="7" id="KW-1185">Reference proteome</keyword>
<dbReference type="SMART" id="SM01161">
    <property type="entry name" value="DUF1767"/>
    <property type="match status" value="1"/>
</dbReference>
<feature type="domain" description="RMI1 N-terminal" evidence="5">
    <location>
        <begin position="28"/>
        <end position="72"/>
    </location>
</feature>
<evidence type="ECO:0000256" key="1">
    <source>
        <dbReference type="ARBA" id="ARBA00006395"/>
    </source>
</evidence>
<dbReference type="InterPro" id="IPR042470">
    <property type="entry name" value="RMI1_N_C_sf"/>
</dbReference>
<comment type="caution">
    <text evidence="6">The sequence shown here is derived from an EMBL/GenBank/DDBJ whole genome shotgun (WGS) entry which is preliminary data.</text>
</comment>
<dbReference type="InterPro" id="IPR013894">
    <property type="entry name" value="RMI1_OB"/>
</dbReference>
<dbReference type="GO" id="GO:0031422">
    <property type="term" value="C:RecQ family helicase-topoisomerase III complex"/>
    <property type="evidence" value="ECO:0007669"/>
    <property type="project" value="TreeGrafter"/>
</dbReference>
<feature type="compositionally biased region" description="Polar residues" evidence="3">
    <location>
        <begin position="269"/>
        <end position="289"/>
    </location>
</feature>
<evidence type="ECO:0000313" key="6">
    <source>
        <dbReference type="EMBL" id="OQO08185.1"/>
    </source>
</evidence>
<dbReference type="Proteomes" id="UP000192596">
    <property type="component" value="Unassembled WGS sequence"/>
</dbReference>
<organism evidence="6 7">
    <name type="scientific">Cryoendolithus antarcticus</name>
    <dbReference type="NCBI Taxonomy" id="1507870"/>
    <lineage>
        <taxon>Eukaryota</taxon>
        <taxon>Fungi</taxon>
        <taxon>Dikarya</taxon>
        <taxon>Ascomycota</taxon>
        <taxon>Pezizomycotina</taxon>
        <taxon>Dothideomycetes</taxon>
        <taxon>Dothideomycetidae</taxon>
        <taxon>Cladosporiales</taxon>
        <taxon>Cladosporiaceae</taxon>
        <taxon>Cryoendolithus</taxon>
    </lineage>
</organism>
<name>A0A1V8T9X7_9PEZI</name>
<dbReference type="PANTHER" id="PTHR14790">
    <property type="entry name" value="RECQ-MEDIATED GENOME INSTABILITY PROTEIN 1 RMI1"/>
    <property type="match status" value="1"/>
</dbReference>
<gene>
    <name evidence="6" type="ORF">B0A48_06979</name>
</gene>
<evidence type="ECO:0000256" key="2">
    <source>
        <dbReference type="ARBA" id="ARBA00018987"/>
    </source>
</evidence>
<dbReference type="EMBL" id="NAJO01000013">
    <property type="protein sequence ID" value="OQO08185.1"/>
    <property type="molecule type" value="Genomic_DNA"/>
</dbReference>
<dbReference type="Gene3D" id="2.40.50.770">
    <property type="entry name" value="RecQ-mediated genome instability protein Rmi1, C-terminal domain"/>
    <property type="match status" value="1"/>
</dbReference>
<dbReference type="GO" id="GO:0016604">
    <property type="term" value="C:nuclear body"/>
    <property type="evidence" value="ECO:0007669"/>
    <property type="project" value="TreeGrafter"/>
</dbReference>